<dbReference type="Proteomes" id="UP000586095">
    <property type="component" value="Unassembled WGS sequence"/>
</dbReference>
<accession>A0A852R5U2</accession>
<keyword evidence="3" id="KW-1185">Reference proteome</keyword>
<dbReference type="AlphaFoldDB" id="A0A852R5U2"/>
<evidence type="ECO:0000259" key="1">
    <source>
        <dbReference type="Pfam" id="PF08808"/>
    </source>
</evidence>
<reference evidence="2 3" key="1">
    <citation type="submission" date="2020-07" db="EMBL/GenBank/DDBJ databases">
        <title>Sequencing the genomes of 1000 actinobacteria strains.</title>
        <authorList>
            <person name="Klenk H.-P."/>
        </authorList>
    </citation>
    <scope>NUCLEOTIDE SEQUENCE [LARGE SCALE GENOMIC DNA]</scope>
    <source>
        <strain evidence="2 3">DSM 17380</strain>
    </source>
</reference>
<evidence type="ECO:0000313" key="3">
    <source>
        <dbReference type="Proteomes" id="UP000586095"/>
    </source>
</evidence>
<comment type="caution">
    <text evidence="2">The sequence shown here is derived from an EMBL/GenBank/DDBJ whole genome shotgun (WGS) entry which is preliminary data.</text>
</comment>
<name>A0A852R5U2_9MICO</name>
<dbReference type="RefSeq" id="WP_185986940.1">
    <property type="nucleotide sequence ID" value="NZ_BAAALZ010000001.1"/>
</dbReference>
<dbReference type="InterPro" id="IPR014914">
    <property type="entry name" value="RES_dom"/>
</dbReference>
<feature type="domain" description="RES" evidence="1">
    <location>
        <begin position="33"/>
        <end position="158"/>
    </location>
</feature>
<protein>
    <recommendedName>
        <fullName evidence="1">RES domain-containing protein</fullName>
    </recommendedName>
</protein>
<sequence>MQEPHAQEPLRLFRCYPRVAGARQGKPGHWSFVPRPQFHGRWDNADLYDSWYFSKTAVGAIAESFYNKRRWIPEVFLTPAGEPRAVVELEYAGPELVDFDDARVLLDLGVRPSTVVVQDLGVTQALAKRVFEERSGDRGGISWWSSQMPAETSVLLWGEGGVPPAGLKAVGIQALSAEHPAVVEAAGRLYREVG</sequence>
<organism evidence="2 3">
    <name type="scientific">Leucobacter aridicollis</name>
    <dbReference type="NCBI Taxonomy" id="283878"/>
    <lineage>
        <taxon>Bacteria</taxon>
        <taxon>Bacillati</taxon>
        <taxon>Actinomycetota</taxon>
        <taxon>Actinomycetes</taxon>
        <taxon>Micrococcales</taxon>
        <taxon>Microbacteriaceae</taxon>
        <taxon>Leucobacter</taxon>
    </lineage>
</organism>
<dbReference type="EMBL" id="JACCBD010000001">
    <property type="protein sequence ID" value="NYD26865.1"/>
    <property type="molecule type" value="Genomic_DNA"/>
</dbReference>
<gene>
    <name evidence="2" type="ORF">BJ960_001668</name>
</gene>
<evidence type="ECO:0000313" key="2">
    <source>
        <dbReference type="EMBL" id="NYD26865.1"/>
    </source>
</evidence>
<proteinExistence type="predicted"/>
<dbReference type="Pfam" id="PF08808">
    <property type="entry name" value="RES"/>
    <property type="match status" value="1"/>
</dbReference>